<keyword evidence="5" id="KW-0597">Phosphoprotein</keyword>
<dbReference type="PANTHER" id="PTHR44936">
    <property type="entry name" value="SENSOR PROTEIN CREC"/>
    <property type="match status" value="1"/>
</dbReference>
<dbReference type="RefSeq" id="WP_203326008.1">
    <property type="nucleotide sequence ID" value="NZ_CP069213.1"/>
</dbReference>
<evidence type="ECO:0000256" key="5">
    <source>
        <dbReference type="ARBA" id="ARBA00022553"/>
    </source>
</evidence>
<keyword evidence="6" id="KW-0808">Transferase</keyword>
<dbReference type="CDD" id="cd00082">
    <property type="entry name" value="HisKA"/>
    <property type="match status" value="1"/>
</dbReference>
<dbReference type="PRINTS" id="PR00344">
    <property type="entry name" value="BCTRLSENSOR"/>
</dbReference>
<dbReference type="InterPro" id="IPR036890">
    <property type="entry name" value="HATPase_C_sf"/>
</dbReference>
<dbReference type="SUPFAM" id="SSF47384">
    <property type="entry name" value="Homodimeric domain of signal transducing histidine kinase"/>
    <property type="match status" value="1"/>
</dbReference>
<sequence>MKPQLIRLFVLIIASCAFIVWSFNLIYSASDEAYSYSLDADALLKQGRLGFRELQPGSIAFAPELQTRLDSGEVISLTHQDGKEFYYLRLDSGHIREMGPINPQAQHSQLNALIPLLYASLALAILLLIGRVFKDLSLLQSQALSFGAHPKRIKTGIGHRSAIYPLAKSFETMTGQIVDFLELHRDLSRIMSHEIRTPLSRMRFVLELARAQLSEKHSARLEEDINQIEALTKSYLSFARVEHQQPSQHRQWVNAAEFIKAMADNFAVYAPKYTVHCHVDCTASGDKVLLDPLSMDLAGQNLIANALRFASGTIKLTLIAETRHWRLTVEDDGPGIQEPGKDLRQAFQRGSKQQSAGFGLGLYIVRKIAIWHQGKLMVENSAELGGASISLRWRRPLP</sequence>
<dbReference type="InterPro" id="IPR003661">
    <property type="entry name" value="HisK_dim/P_dom"/>
</dbReference>
<name>A0ABX7G512_9GAMM</name>
<feature type="domain" description="Histidine kinase" evidence="11">
    <location>
        <begin position="190"/>
        <end position="397"/>
    </location>
</feature>
<dbReference type="EC" id="2.7.13.3" evidence="3"/>
<dbReference type="InterPro" id="IPR036097">
    <property type="entry name" value="HisK_dim/P_sf"/>
</dbReference>
<keyword evidence="4" id="KW-1003">Cell membrane</keyword>
<comment type="catalytic activity">
    <reaction evidence="1">
        <text>ATP + protein L-histidine = ADP + protein N-phospho-L-histidine.</text>
        <dbReference type="EC" id="2.7.13.3"/>
    </reaction>
</comment>
<evidence type="ECO:0000256" key="1">
    <source>
        <dbReference type="ARBA" id="ARBA00000085"/>
    </source>
</evidence>
<evidence type="ECO:0000256" key="2">
    <source>
        <dbReference type="ARBA" id="ARBA00004651"/>
    </source>
</evidence>
<keyword evidence="10" id="KW-1133">Transmembrane helix</keyword>
<feature type="transmembrane region" description="Helical" evidence="10">
    <location>
        <begin position="5"/>
        <end position="27"/>
    </location>
</feature>
<dbReference type="SMART" id="SM00388">
    <property type="entry name" value="HisKA"/>
    <property type="match status" value="1"/>
</dbReference>
<evidence type="ECO:0000259" key="11">
    <source>
        <dbReference type="PROSITE" id="PS50109"/>
    </source>
</evidence>
<proteinExistence type="predicted"/>
<dbReference type="Gene3D" id="3.30.565.10">
    <property type="entry name" value="Histidine kinase-like ATPase, C-terminal domain"/>
    <property type="match status" value="1"/>
</dbReference>
<dbReference type="SMART" id="SM00387">
    <property type="entry name" value="HATPase_c"/>
    <property type="match status" value="1"/>
</dbReference>
<keyword evidence="13" id="KW-1185">Reference proteome</keyword>
<dbReference type="PROSITE" id="PS50109">
    <property type="entry name" value="HIS_KIN"/>
    <property type="match status" value="1"/>
</dbReference>
<keyword evidence="9" id="KW-0067">ATP-binding</keyword>
<protein>
    <recommendedName>
        <fullName evidence="3">histidine kinase</fullName>
        <ecNumber evidence="3">2.7.13.3</ecNumber>
    </recommendedName>
</protein>
<dbReference type="SUPFAM" id="SSF55874">
    <property type="entry name" value="ATPase domain of HSP90 chaperone/DNA topoisomerase II/histidine kinase"/>
    <property type="match status" value="1"/>
</dbReference>
<organism evidence="12 13">
    <name type="scientific">Shewanella litorisediminis</name>
    <dbReference type="NCBI Taxonomy" id="1173586"/>
    <lineage>
        <taxon>Bacteria</taxon>
        <taxon>Pseudomonadati</taxon>
        <taxon>Pseudomonadota</taxon>
        <taxon>Gammaproteobacteria</taxon>
        <taxon>Alteromonadales</taxon>
        <taxon>Shewanellaceae</taxon>
        <taxon>Shewanella</taxon>
    </lineage>
</organism>
<evidence type="ECO:0000256" key="4">
    <source>
        <dbReference type="ARBA" id="ARBA00022475"/>
    </source>
</evidence>
<keyword evidence="8 12" id="KW-0418">Kinase</keyword>
<keyword evidence="10" id="KW-0812">Transmembrane</keyword>
<evidence type="ECO:0000256" key="3">
    <source>
        <dbReference type="ARBA" id="ARBA00012438"/>
    </source>
</evidence>
<dbReference type="GO" id="GO:0016301">
    <property type="term" value="F:kinase activity"/>
    <property type="evidence" value="ECO:0007669"/>
    <property type="project" value="UniProtKB-KW"/>
</dbReference>
<gene>
    <name evidence="12" type="ORF">JQC75_02925</name>
</gene>
<dbReference type="Gene3D" id="1.10.287.130">
    <property type="match status" value="1"/>
</dbReference>
<evidence type="ECO:0000313" key="13">
    <source>
        <dbReference type="Proteomes" id="UP000596252"/>
    </source>
</evidence>
<dbReference type="Proteomes" id="UP000596252">
    <property type="component" value="Chromosome"/>
</dbReference>
<dbReference type="Pfam" id="PF02518">
    <property type="entry name" value="HATPase_c"/>
    <property type="match status" value="1"/>
</dbReference>
<comment type="subcellular location">
    <subcellularLocation>
        <location evidence="2">Cell membrane</location>
        <topology evidence="2">Multi-pass membrane protein</topology>
    </subcellularLocation>
</comment>
<dbReference type="PANTHER" id="PTHR44936:SF10">
    <property type="entry name" value="SENSOR PROTEIN RSTB"/>
    <property type="match status" value="1"/>
</dbReference>
<dbReference type="Pfam" id="PF00512">
    <property type="entry name" value="HisKA"/>
    <property type="match status" value="1"/>
</dbReference>
<dbReference type="EMBL" id="CP069213">
    <property type="protein sequence ID" value="QRH02395.1"/>
    <property type="molecule type" value="Genomic_DNA"/>
</dbReference>
<accession>A0ABX7G512</accession>
<evidence type="ECO:0000256" key="10">
    <source>
        <dbReference type="SAM" id="Phobius"/>
    </source>
</evidence>
<dbReference type="InterPro" id="IPR004358">
    <property type="entry name" value="Sig_transdc_His_kin-like_C"/>
</dbReference>
<evidence type="ECO:0000313" key="12">
    <source>
        <dbReference type="EMBL" id="QRH02395.1"/>
    </source>
</evidence>
<reference evidence="12 13" key="1">
    <citation type="journal article" date="2012" name="Antonie Van Leeuwenhoek">
        <title>Shewanella litorisediminis sp. nov., a gammaproteobacterium isolated from a tidal flat sediment.</title>
        <authorList>
            <person name="Lee M.H."/>
            <person name="Yoon J.H."/>
        </authorList>
    </citation>
    <scope>NUCLEOTIDE SEQUENCE [LARGE SCALE GENOMIC DNA]</scope>
    <source>
        <strain evidence="12 13">SMK1-12</strain>
    </source>
</reference>
<feature type="transmembrane region" description="Helical" evidence="10">
    <location>
        <begin position="112"/>
        <end position="133"/>
    </location>
</feature>
<keyword evidence="10" id="KW-0472">Membrane</keyword>
<keyword evidence="7" id="KW-0547">Nucleotide-binding</keyword>
<dbReference type="InterPro" id="IPR050980">
    <property type="entry name" value="2C_sensor_his_kinase"/>
</dbReference>
<evidence type="ECO:0000256" key="8">
    <source>
        <dbReference type="ARBA" id="ARBA00022777"/>
    </source>
</evidence>
<dbReference type="InterPro" id="IPR005467">
    <property type="entry name" value="His_kinase_dom"/>
</dbReference>
<dbReference type="InterPro" id="IPR003594">
    <property type="entry name" value="HATPase_dom"/>
</dbReference>
<evidence type="ECO:0000256" key="6">
    <source>
        <dbReference type="ARBA" id="ARBA00022679"/>
    </source>
</evidence>
<evidence type="ECO:0000256" key="7">
    <source>
        <dbReference type="ARBA" id="ARBA00022741"/>
    </source>
</evidence>
<evidence type="ECO:0000256" key="9">
    <source>
        <dbReference type="ARBA" id="ARBA00022840"/>
    </source>
</evidence>